<evidence type="ECO:0000313" key="1">
    <source>
        <dbReference type="Proteomes" id="UP000887565"/>
    </source>
</evidence>
<reference evidence="2" key="1">
    <citation type="submission" date="2022-11" db="UniProtKB">
        <authorList>
            <consortium name="WormBaseParasite"/>
        </authorList>
    </citation>
    <scope>IDENTIFICATION</scope>
</reference>
<proteinExistence type="predicted"/>
<dbReference type="Proteomes" id="UP000887565">
    <property type="component" value="Unplaced"/>
</dbReference>
<organism evidence="1 2">
    <name type="scientific">Romanomermis culicivorax</name>
    <name type="common">Nematode worm</name>
    <dbReference type="NCBI Taxonomy" id="13658"/>
    <lineage>
        <taxon>Eukaryota</taxon>
        <taxon>Metazoa</taxon>
        <taxon>Ecdysozoa</taxon>
        <taxon>Nematoda</taxon>
        <taxon>Enoplea</taxon>
        <taxon>Dorylaimia</taxon>
        <taxon>Mermithida</taxon>
        <taxon>Mermithoidea</taxon>
        <taxon>Mermithidae</taxon>
        <taxon>Romanomermis</taxon>
    </lineage>
</organism>
<dbReference type="WBParaSite" id="nRc.2.0.1.t08006-RA">
    <property type="protein sequence ID" value="nRc.2.0.1.t08006-RA"/>
    <property type="gene ID" value="nRc.2.0.1.g08006"/>
</dbReference>
<dbReference type="AlphaFoldDB" id="A0A915I2R1"/>
<accession>A0A915I2R1</accession>
<name>A0A915I2R1_ROMCU</name>
<sequence>MMARNFSSKALATTVGELVTAANSCCWEIADSIWAPVLIVDGNAAMAGVGCPLGLACSTAWLMTSTARNEGLPSNQILSRALP</sequence>
<evidence type="ECO:0000313" key="2">
    <source>
        <dbReference type="WBParaSite" id="nRc.2.0.1.t08006-RA"/>
    </source>
</evidence>
<keyword evidence="1" id="KW-1185">Reference proteome</keyword>
<protein>
    <submittedName>
        <fullName evidence="2">Uncharacterized protein</fullName>
    </submittedName>
</protein>